<dbReference type="GO" id="GO:0005737">
    <property type="term" value="C:cytoplasm"/>
    <property type="evidence" value="ECO:0007669"/>
    <property type="project" value="TreeGrafter"/>
</dbReference>
<evidence type="ECO:0000256" key="2">
    <source>
        <dbReference type="PROSITE-ProRule" id="PRU00176"/>
    </source>
</evidence>
<dbReference type="EMBL" id="CAUJNA010000483">
    <property type="protein sequence ID" value="CAJ1377719.1"/>
    <property type="molecule type" value="Genomic_DNA"/>
</dbReference>
<comment type="caution">
    <text evidence="5">The sequence shown here is derived from an EMBL/GenBank/DDBJ whole genome shotgun (WGS) entry which is preliminary data.</text>
</comment>
<feature type="compositionally biased region" description="Basic and acidic residues" evidence="3">
    <location>
        <begin position="113"/>
        <end position="132"/>
    </location>
</feature>
<feature type="domain" description="RRM" evidence="4">
    <location>
        <begin position="15"/>
        <end position="87"/>
    </location>
</feature>
<dbReference type="PROSITE" id="PS50102">
    <property type="entry name" value="RRM"/>
    <property type="match status" value="1"/>
</dbReference>
<name>A0AA36HYL9_9DINO</name>
<dbReference type="GO" id="GO:0061574">
    <property type="term" value="C:ASAP complex"/>
    <property type="evidence" value="ECO:0007669"/>
    <property type="project" value="TreeGrafter"/>
</dbReference>
<feature type="region of interest" description="Disordered" evidence="3">
    <location>
        <begin position="79"/>
        <end position="192"/>
    </location>
</feature>
<dbReference type="Proteomes" id="UP001178507">
    <property type="component" value="Unassembled WGS sequence"/>
</dbReference>
<accession>A0AA36HYL9</accession>
<dbReference type="InterPro" id="IPR000504">
    <property type="entry name" value="RRM_dom"/>
</dbReference>
<feature type="compositionally biased region" description="Basic residues" evidence="3">
    <location>
        <begin position="170"/>
        <end position="192"/>
    </location>
</feature>
<dbReference type="AlphaFoldDB" id="A0AA36HYL9"/>
<dbReference type="InterPro" id="IPR012677">
    <property type="entry name" value="Nucleotide-bd_a/b_plait_sf"/>
</dbReference>
<dbReference type="PANTHER" id="PTHR15481">
    <property type="entry name" value="RIBONUCLEIC ACID BINDING PROTEIN S1"/>
    <property type="match status" value="1"/>
</dbReference>
<evidence type="ECO:0000313" key="5">
    <source>
        <dbReference type="EMBL" id="CAJ1377719.1"/>
    </source>
</evidence>
<evidence type="ECO:0000259" key="4">
    <source>
        <dbReference type="PROSITE" id="PS50102"/>
    </source>
</evidence>
<dbReference type="SUPFAM" id="SSF54928">
    <property type="entry name" value="RNA-binding domain, RBD"/>
    <property type="match status" value="1"/>
</dbReference>
<feature type="compositionally biased region" description="Basic residues" evidence="3">
    <location>
        <begin position="133"/>
        <end position="163"/>
    </location>
</feature>
<keyword evidence="1 2" id="KW-0694">RNA-binding</keyword>
<proteinExistence type="predicted"/>
<dbReference type="PANTHER" id="PTHR15481:SF0">
    <property type="entry name" value="LD23870P-RELATED"/>
    <property type="match status" value="1"/>
</dbReference>
<gene>
    <name evidence="5" type="ORF">EVOR1521_LOCUS6446</name>
</gene>
<dbReference type="GO" id="GO:0003723">
    <property type="term" value="F:RNA binding"/>
    <property type="evidence" value="ECO:0007669"/>
    <property type="project" value="UniProtKB-UniRule"/>
</dbReference>
<sequence length="192" mass="21708">MSKAGGFPGGYNEGHRLCVSATHGKGLKKTTLQGAFQEFGHILQIETPKANLAFIAFSDKADAQDAMEAMDGKTLDGQTITVSKAGPKPTYRPQVDPNENFKKAGQVLMTTQTERENVRYRKDVEKAAERMKPRSRSRSARRRRSRSHSFKKRYSSPVARRKERRDSRKPSRRGSRSRSAPKRKRSPSRSRS</sequence>
<protein>
    <recommendedName>
        <fullName evidence="4">RRM domain-containing protein</fullName>
    </recommendedName>
</protein>
<reference evidence="5" key="1">
    <citation type="submission" date="2023-08" db="EMBL/GenBank/DDBJ databases">
        <authorList>
            <person name="Chen Y."/>
            <person name="Shah S."/>
            <person name="Dougan E. K."/>
            <person name="Thang M."/>
            <person name="Chan C."/>
        </authorList>
    </citation>
    <scope>NUCLEOTIDE SEQUENCE</scope>
</reference>
<dbReference type="GO" id="GO:0000398">
    <property type="term" value="P:mRNA splicing, via spliceosome"/>
    <property type="evidence" value="ECO:0007669"/>
    <property type="project" value="TreeGrafter"/>
</dbReference>
<evidence type="ECO:0000313" key="6">
    <source>
        <dbReference type="Proteomes" id="UP001178507"/>
    </source>
</evidence>
<dbReference type="SMART" id="SM00360">
    <property type="entry name" value="RRM"/>
    <property type="match status" value="1"/>
</dbReference>
<dbReference type="CDD" id="cd00590">
    <property type="entry name" value="RRM_SF"/>
    <property type="match status" value="1"/>
</dbReference>
<evidence type="ECO:0000256" key="1">
    <source>
        <dbReference type="ARBA" id="ARBA00022884"/>
    </source>
</evidence>
<dbReference type="GO" id="GO:0005654">
    <property type="term" value="C:nucleoplasm"/>
    <property type="evidence" value="ECO:0007669"/>
    <property type="project" value="TreeGrafter"/>
</dbReference>
<dbReference type="InterPro" id="IPR035979">
    <property type="entry name" value="RBD_domain_sf"/>
</dbReference>
<dbReference type="Gene3D" id="3.30.70.330">
    <property type="match status" value="1"/>
</dbReference>
<organism evidence="5 6">
    <name type="scientific">Effrenium voratum</name>
    <dbReference type="NCBI Taxonomy" id="2562239"/>
    <lineage>
        <taxon>Eukaryota</taxon>
        <taxon>Sar</taxon>
        <taxon>Alveolata</taxon>
        <taxon>Dinophyceae</taxon>
        <taxon>Suessiales</taxon>
        <taxon>Symbiodiniaceae</taxon>
        <taxon>Effrenium</taxon>
    </lineage>
</organism>
<keyword evidence="6" id="KW-1185">Reference proteome</keyword>
<evidence type="ECO:0000256" key="3">
    <source>
        <dbReference type="SAM" id="MobiDB-lite"/>
    </source>
</evidence>
<dbReference type="Pfam" id="PF00076">
    <property type="entry name" value="RRM_1"/>
    <property type="match status" value="1"/>
</dbReference>